<keyword evidence="5 6" id="KW-0472">Membrane</keyword>
<evidence type="ECO:0000313" key="9">
    <source>
        <dbReference type="Proteomes" id="UP001597214"/>
    </source>
</evidence>
<evidence type="ECO:0000313" key="8">
    <source>
        <dbReference type="EMBL" id="MFD1738976.1"/>
    </source>
</evidence>
<comment type="caution">
    <text evidence="8">The sequence shown here is derived from an EMBL/GenBank/DDBJ whole genome shotgun (WGS) entry which is preliminary data.</text>
</comment>
<dbReference type="EMBL" id="JBHUEM010000052">
    <property type="protein sequence ID" value="MFD1738976.1"/>
    <property type="molecule type" value="Genomic_DNA"/>
</dbReference>
<feature type="transmembrane region" description="Helical" evidence="7">
    <location>
        <begin position="383"/>
        <end position="402"/>
    </location>
</feature>
<keyword evidence="9" id="KW-1185">Reference proteome</keyword>
<evidence type="ECO:0000256" key="3">
    <source>
        <dbReference type="ARBA" id="ARBA00022692"/>
    </source>
</evidence>
<accession>A0ABW4LV99</accession>
<feature type="transmembrane region" description="Helical" evidence="7">
    <location>
        <begin position="319"/>
        <end position="338"/>
    </location>
</feature>
<evidence type="ECO:0000256" key="1">
    <source>
        <dbReference type="ARBA" id="ARBA00004141"/>
    </source>
</evidence>
<dbReference type="PANTHER" id="PTHR22550">
    <property type="entry name" value="SPORE GERMINATION PROTEIN"/>
    <property type="match status" value="1"/>
</dbReference>
<dbReference type="InterPro" id="IPR050768">
    <property type="entry name" value="UPF0353/GerABKA_families"/>
</dbReference>
<reference evidence="9" key="1">
    <citation type="journal article" date="2019" name="Int. J. Syst. Evol. Microbiol.">
        <title>The Global Catalogue of Microorganisms (GCM) 10K type strain sequencing project: providing services to taxonomists for standard genome sequencing and annotation.</title>
        <authorList>
            <consortium name="The Broad Institute Genomics Platform"/>
            <consortium name="The Broad Institute Genome Sequencing Center for Infectious Disease"/>
            <person name="Wu L."/>
            <person name="Ma J."/>
        </authorList>
    </citation>
    <scope>NUCLEOTIDE SEQUENCE [LARGE SCALE GENOMIC DNA]</scope>
    <source>
        <strain evidence="9">CCUG 49339</strain>
    </source>
</reference>
<sequence length="523" mass="58493">MKQLWNNLVKQGNQPTITNEANKTAESIQVEKELDVNLEEIKKAFSYPKNSDLVIRNIFIKSLKLKAIIIFLDHTTNTKIIEEKVMIPLLEGSLNEYELAKDTSTVIMNDLISAKEATKLTDINQVINELLIGNTMLLLDNQAYVISIQTTEFEARKVEKPNDENILKGPKEAFVESVSTNISLIRKALKSQDLVSEKVTLGARGISTVTMLYMSEIANDQLIEKVRKRIEDITAEDIQTLGILEQHIEDRPYSIVPTVLYTERPDRAVAFLKEGHIVLLMDTSPSALVVPVTFWAFFHTSEDTYARWLYGNFSRIIRLLAMFVTLFVPCAYIAITNYHVEMLPTDLVLAISASRERVPFPAIFEVILLLIAFELIREGGVRVPTPIGPTIGIVGALILGQAAVEANIISPILVIVVAVTGLASFAVPNLSLNYFVRLSTYIFLLFGALWGFLGIAVCLTIGIAYLTSIKSFDVPILSPLAPHYPSSKDLVVRPPVWKQWLRPFHVHPKDPVRAEKPGKDESE</sequence>
<feature type="transmembrane region" description="Helical" evidence="7">
    <location>
        <begin position="442"/>
        <end position="466"/>
    </location>
</feature>
<evidence type="ECO:0000256" key="7">
    <source>
        <dbReference type="SAM" id="Phobius"/>
    </source>
</evidence>
<evidence type="ECO:0000256" key="5">
    <source>
        <dbReference type="ARBA" id="ARBA00023136"/>
    </source>
</evidence>
<comment type="similarity">
    <text evidence="2 6">Belongs to the GerABKA family.</text>
</comment>
<proteinExistence type="inferred from homology"/>
<feature type="transmembrane region" description="Helical" evidence="7">
    <location>
        <begin position="358"/>
        <end position="376"/>
    </location>
</feature>
<keyword evidence="4 7" id="KW-1133">Transmembrane helix</keyword>
<keyword evidence="3 7" id="KW-0812">Transmembrane</keyword>
<feature type="transmembrane region" description="Helical" evidence="7">
    <location>
        <begin position="277"/>
        <end position="298"/>
    </location>
</feature>
<dbReference type="Proteomes" id="UP001597214">
    <property type="component" value="Unassembled WGS sequence"/>
</dbReference>
<dbReference type="PIRSF" id="PIRSF005690">
    <property type="entry name" value="GerBA"/>
    <property type="match status" value="1"/>
</dbReference>
<gene>
    <name evidence="8" type="ORF">ACFSCX_20905</name>
</gene>
<feature type="transmembrane region" description="Helical" evidence="7">
    <location>
        <begin position="408"/>
        <end position="430"/>
    </location>
</feature>
<evidence type="ECO:0000256" key="2">
    <source>
        <dbReference type="ARBA" id="ARBA00005278"/>
    </source>
</evidence>
<dbReference type="RefSeq" id="WP_377930202.1">
    <property type="nucleotide sequence ID" value="NZ_JBHUEM010000052.1"/>
</dbReference>
<organism evidence="8 9">
    <name type="scientific">Bacillus salitolerans</name>
    <dbReference type="NCBI Taxonomy" id="1437434"/>
    <lineage>
        <taxon>Bacteria</taxon>
        <taxon>Bacillati</taxon>
        <taxon>Bacillota</taxon>
        <taxon>Bacilli</taxon>
        <taxon>Bacillales</taxon>
        <taxon>Bacillaceae</taxon>
        <taxon>Bacillus</taxon>
    </lineage>
</organism>
<name>A0ABW4LV99_9BACI</name>
<evidence type="ECO:0000256" key="4">
    <source>
        <dbReference type="ARBA" id="ARBA00022989"/>
    </source>
</evidence>
<dbReference type="Pfam" id="PF03323">
    <property type="entry name" value="GerA"/>
    <property type="match status" value="1"/>
</dbReference>
<dbReference type="InterPro" id="IPR004995">
    <property type="entry name" value="Spore_Ger"/>
</dbReference>
<dbReference type="PANTHER" id="PTHR22550:SF5">
    <property type="entry name" value="LEUCINE ZIPPER PROTEIN 4"/>
    <property type="match status" value="1"/>
</dbReference>
<comment type="subcellular location">
    <subcellularLocation>
        <location evidence="6">Cell membrane</location>
    </subcellularLocation>
    <subcellularLocation>
        <location evidence="1">Membrane</location>
        <topology evidence="1">Multi-pass membrane protein</topology>
    </subcellularLocation>
</comment>
<evidence type="ECO:0000256" key="6">
    <source>
        <dbReference type="PIRNR" id="PIRNR005690"/>
    </source>
</evidence>
<protein>
    <submittedName>
        <fullName evidence="8">Spore germination protein</fullName>
    </submittedName>
</protein>